<keyword evidence="1" id="KW-1185">Reference proteome</keyword>
<evidence type="ECO:0000313" key="1">
    <source>
        <dbReference type="Proteomes" id="UP000887574"/>
    </source>
</evidence>
<protein>
    <submittedName>
        <fullName evidence="2">Uncharacterized protein</fullName>
    </submittedName>
</protein>
<sequence length="100" mass="11519">MDLKRFLRPYKAEFDAIRFRLEGNCLTHLRPIQGMERLAVFLNSLPSDRLARTSGGQTSAVESDQRRQSKLGKKQADWLSIDNIFFETCEDVRFGGWGHS</sequence>
<dbReference type="AlphaFoldDB" id="A0A915EE38"/>
<reference evidence="2" key="1">
    <citation type="submission" date="2022-11" db="UniProtKB">
        <authorList>
            <consortium name="WormBaseParasite"/>
        </authorList>
    </citation>
    <scope>IDENTIFICATION</scope>
</reference>
<accession>A0A915EE38</accession>
<proteinExistence type="predicted"/>
<name>A0A915EE38_9BILA</name>
<organism evidence="1 2">
    <name type="scientific">Ditylenchus dipsaci</name>
    <dbReference type="NCBI Taxonomy" id="166011"/>
    <lineage>
        <taxon>Eukaryota</taxon>
        <taxon>Metazoa</taxon>
        <taxon>Ecdysozoa</taxon>
        <taxon>Nematoda</taxon>
        <taxon>Chromadorea</taxon>
        <taxon>Rhabditida</taxon>
        <taxon>Tylenchina</taxon>
        <taxon>Tylenchomorpha</taxon>
        <taxon>Sphaerularioidea</taxon>
        <taxon>Anguinidae</taxon>
        <taxon>Anguininae</taxon>
        <taxon>Ditylenchus</taxon>
    </lineage>
</organism>
<dbReference type="Proteomes" id="UP000887574">
    <property type="component" value="Unplaced"/>
</dbReference>
<evidence type="ECO:0000313" key="2">
    <source>
        <dbReference type="WBParaSite" id="jg4896"/>
    </source>
</evidence>
<dbReference type="WBParaSite" id="jg4896">
    <property type="protein sequence ID" value="jg4896"/>
    <property type="gene ID" value="jg4896"/>
</dbReference>